<dbReference type="Proteomes" id="UP000031668">
    <property type="component" value="Unassembled WGS sequence"/>
</dbReference>
<name>A0A0C2MPV9_THEKT</name>
<keyword evidence="1" id="KW-1133">Transmembrane helix</keyword>
<feature type="transmembrane region" description="Helical" evidence="1">
    <location>
        <begin position="179"/>
        <end position="203"/>
    </location>
</feature>
<dbReference type="EMBL" id="JWZT01002478">
    <property type="protein sequence ID" value="KII69286.1"/>
    <property type="molecule type" value="Genomic_DNA"/>
</dbReference>
<reference evidence="2 3" key="1">
    <citation type="journal article" date="2014" name="Genome Biol. Evol.">
        <title>The genome of the myxosporean Thelohanellus kitauei shows adaptations to nutrient acquisition within its fish host.</title>
        <authorList>
            <person name="Yang Y."/>
            <person name="Xiong J."/>
            <person name="Zhou Z."/>
            <person name="Huo F."/>
            <person name="Miao W."/>
            <person name="Ran C."/>
            <person name="Liu Y."/>
            <person name="Zhang J."/>
            <person name="Feng J."/>
            <person name="Wang M."/>
            <person name="Wang M."/>
            <person name="Wang L."/>
            <person name="Yao B."/>
        </authorList>
    </citation>
    <scope>NUCLEOTIDE SEQUENCE [LARGE SCALE GENOMIC DNA]</scope>
    <source>
        <strain evidence="2">Wuqing</strain>
    </source>
</reference>
<sequence length="205" mass="24175">MNQIGTFSKNADCGQHFQKWLNKEMIIKKLNWDPCLKLHHTDYDVLDEYRAQFISYLRNITKPDEYTRMIVSARCHFLKLLDDFEQIAVIGPKINNSFLMNIFQYLPMFTSESYSNPHVYIDAPIRLILELVHTNLFLPEIVKCRAEKLTNETIRKIIGSRVNLYKTLKKPSQREKKVTFARICMFTILGIGITIEIVMFYPFDV</sequence>
<evidence type="ECO:0000313" key="2">
    <source>
        <dbReference type="EMBL" id="KII69286.1"/>
    </source>
</evidence>
<proteinExistence type="predicted"/>
<keyword evidence="3" id="KW-1185">Reference proteome</keyword>
<evidence type="ECO:0000256" key="1">
    <source>
        <dbReference type="SAM" id="Phobius"/>
    </source>
</evidence>
<keyword evidence="1" id="KW-0812">Transmembrane</keyword>
<comment type="caution">
    <text evidence="2">The sequence shown here is derived from an EMBL/GenBank/DDBJ whole genome shotgun (WGS) entry which is preliminary data.</text>
</comment>
<protein>
    <submittedName>
        <fullName evidence="2">Uncharacterized protein</fullName>
    </submittedName>
</protein>
<organism evidence="2 3">
    <name type="scientific">Thelohanellus kitauei</name>
    <name type="common">Myxosporean</name>
    <dbReference type="NCBI Taxonomy" id="669202"/>
    <lineage>
        <taxon>Eukaryota</taxon>
        <taxon>Metazoa</taxon>
        <taxon>Cnidaria</taxon>
        <taxon>Myxozoa</taxon>
        <taxon>Myxosporea</taxon>
        <taxon>Bivalvulida</taxon>
        <taxon>Platysporina</taxon>
        <taxon>Myxobolidae</taxon>
        <taxon>Thelohanellus</taxon>
    </lineage>
</organism>
<evidence type="ECO:0000313" key="3">
    <source>
        <dbReference type="Proteomes" id="UP000031668"/>
    </source>
</evidence>
<gene>
    <name evidence="2" type="ORF">RF11_04064</name>
</gene>
<accession>A0A0C2MPV9</accession>
<keyword evidence="1" id="KW-0472">Membrane</keyword>
<dbReference type="AlphaFoldDB" id="A0A0C2MPV9"/>